<organism evidence="8 9">
    <name type="scientific">Frischella japonica</name>
    <dbReference type="NCBI Taxonomy" id="2741544"/>
    <lineage>
        <taxon>Bacteria</taxon>
        <taxon>Pseudomonadati</taxon>
        <taxon>Pseudomonadota</taxon>
        <taxon>Gammaproteobacteria</taxon>
        <taxon>Orbales</taxon>
        <taxon>Orbaceae</taxon>
        <taxon>Frischella</taxon>
    </lineage>
</organism>
<dbReference type="HAMAP" id="MF_01872">
    <property type="entry name" value="tRNA_methyltr_YfiC"/>
    <property type="match status" value="1"/>
</dbReference>
<keyword evidence="5 6" id="KW-0819">tRNA processing</keyword>
<evidence type="ECO:0000313" key="9">
    <source>
        <dbReference type="Proteomes" id="UP000651208"/>
    </source>
</evidence>
<dbReference type="InterPro" id="IPR050210">
    <property type="entry name" value="tRNA_Adenine-N(6)_MTase"/>
</dbReference>
<dbReference type="SUPFAM" id="SSF53335">
    <property type="entry name" value="S-adenosyl-L-methionine-dependent methyltransferases"/>
    <property type="match status" value="1"/>
</dbReference>
<evidence type="ECO:0000256" key="4">
    <source>
        <dbReference type="ARBA" id="ARBA00022691"/>
    </source>
</evidence>
<name>A0ABR7QXF0_9GAMM</name>
<comment type="catalytic activity">
    <reaction evidence="6">
        <text>adenosine(37) in tRNA1(Val) + S-adenosyl-L-methionine = N(6)-methyladenosine(37) in tRNA1(Val) + S-adenosyl-L-homocysteine + H(+)</text>
        <dbReference type="Rhea" id="RHEA:43160"/>
        <dbReference type="Rhea" id="RHEA-COMP:10369"/>
        <dbReference type="Rhea" id="RHEA-COMP:10370"/>
        <dbReference type="ChEBI" id="CHEBI:15378"/>
        <dbReference type="ChEBI" id="CHEBI:57856"/>
        <dbReference type="ChEBI" id="CHEBI:59789"/>
        <dbReference type="ChEBI" id="CHEBI:74411"/>
        <dbReference type="ChEBI" id="CHEBI:74449"/>
        <dbReference type="EC" id="2.1.1.223"/>
    </reaction>
</comment>
<evidence type="ECO:0000313" key="8">
    <source>
        <dbReference type="EMBL" id="MBC9130638.1"/>
    </source>
</evidence>
<dbReference type="GO" id="GO:0032259">
    <property type="term" value="P:methylation"/>
    <property type="evidence" value="ECO:0007669"/>
    <property type="project" value="UniProtKB-KW"/>
</dbReference>
<comment type="caution">
    <text evidence="8">The sequence shown here is derived from an EMBL/GenBank/DDBJ whole genome shotgun (WGS) entry which is preliminary data.</text>
</comment>
<evidence type="ECO:0000256" key="2">
    <source>
        <dbReference type="ARBA" id="ARBA00022603"/>
    </source>
</evidence>
<proteinExistence type="inferred from homology"/>
<dbReference type="PROSITE" id="PS00092">
    <property type="entry name" value="N6_MTASE"/>
    <property type="match status" value="1"/>
</dbReference>
<accession>A0ABR7QXF0</accession>
<keyword evidence="9" id="KW-1185">Reference proteome</keyword>
<protein>
    <recommendedName>
        <fullName evidence="6">tRNA1(Val) (adenine(37)-N6)-methyltransferase</fullName>
        <ecNumber evidence="6">2.1.1.223</ecNumber>
    </recommendedName>
    <alternativeName>
        <fullName evidence="6">tRNA m6A37 methyltransferase</fullName>
    </alternativeName>
</protein>
<dbReference type="PANTHER" id="PTHR47739">
    <property type="entry name" value="TRNA1(VAL) (ADENINE(37)-N6)-METHYLTRANSFERASE"/>
    <property type="match status" value="1"/>
</dbReference>
<sequence length="248" mass="28458">MQKLKKGGFTFKHFFVAHDRSPMKVTTDSCLLGAWAPIDTKVRRVLDIGTGCGVIALMLAQRLAQQPCQIDAVDINEQAILQCQQNIQEAPFNNITTYLQDINQFNTSKSGYYDLIVTNPPYFEPAVSCRNQQRQQARYTESLNFQQLITTVKRLLTSDGKFCLVLPYHLAELFKQLCENNQLLLCNRLNLRYTVAKPYSLTLMCFSPCQQITSESELYLREENGKYSDDFKQLLADFYLFRSSATNN</sequence>
<keyword evidence="2 6" id="KW-0489">Methyltransferase</keyword>
<dbReference type="InterPro" id="IPR022882">
    <property type="entry name" value="tRNA_adenine-N6_MeTrfase"/>
</dbReference>
<comment type="function">
    <text evidence="6">Specifically methylates the adenine in position 37 of tRNA(1)(Val) (anticodon cmo5UAC).</text>
</comment>
<dbReference type="CDD" id="cd02440">
    <property type="entry name" value="AdoMet_MTases"/>
    <property type="match status" value="1"/>
</dbReference>
<dbReference type="Pfam" id="PF13847">
    <property type="entry name" value="Methyltransf_31"/>
    <property type="match status" value="1"/>
</dbReference>
<evidence type="ECO:0000256" key="3">
    <source>
        <dbReference type="ARBA" id="ARBA00022679"/>
    </source>
</evidence>
<reference evidence="8 9" key="1">
    <citation type="submission" date="2020-06" db="EMBL/GenBank/DDBJ databases">
        <title>Frischella cerana isolated from Apis cerana gut homogenate.</title>
        <authorList>
            <person name="Wolter L.A."/>
            <person name="Suenami S."/>
            <person name="Miyazaki R."/>
        </authorList>
    </citation>
    <scope>NUCLEOTIDE SEQUENCE [LARGE SCALE GENOMIC DNA]</scope>
    <source>
        <strain evidence="8 9">Ac13</strain>
    </source>
</reference>
<feature type="domain" description="Methyltransferase" evidence="7">
    <location>
        <begin position="43"/>
        <end position="184"/>
    </location>
</feature>
<comment type="subcellular location">
    <subcellularLocation>
        <location evidence="6">Cytoplasm</location>
    </subcellularLocation>
</comment>
<gene>
    <name evidence="8" type="ORF">FcAc13_04865</name>
</gene>
<keyword evidence="4 6" id="KW-0949">S-adenosyl-L-methionine</keyword>
<evidence type="ECO:0000259" key="7">
    <source>
        <dbReference type="Pfam" id="PF13847"/>
    </source>
</evidence>
<dbReference type="PANTHER" id="PTHR47739:SF1">
    <property type="entry name" value="TRNA1(VAL) (ADENINE(37)-N6)-METHYLTRANSFERASE"/>
    <property type="match status" value="1"/>
</dbReference>
<dbReference type="InterPro" id="IPR002052">
    <property type="entry name" value="DNA_methylase_N6_adenine_CS"/>
</dbReference>
<comment type="similarity">
    <text evidence="6">Belongs to the methyltransferase superfamily. tRNA (adenine-N(6)-)-methyltransferase family.</text>
</comment>
<dbReference type="InterPro" id="IPR025714">
    <property type="entry name" value="Methyltranfer_dom"/>
</dbReference>
<dbReference type="RefSeq" id="WP_187755076.1">
    <property type="nucleotide sequence ID" value="NZ_JABURY010000010.1"/>
</dbReference>
<dbReference type="EC" id="2.1.1.223" evidence="6"/>
<evidence type="ECO:0000256" key="6">
    <source>
        <dbReference type="HAMAP-Rule" id="MF_01872"/>
    </source>
</evidence>
<dbReference type="InterPro" id="IPR029063">
    <property type="entry name" value="SAM-dependent_MTases_sf"/>
</dbReference>
<dbReference type="GO" id="GO:0008168">
    <property type="term" value="F:methyltransferase activity"/>
    <property type="evidence" value="ECO:0007669"/>
    <property type="project" value="UniProtKB-KW"/>
</dbReference>
<keyword evidence="1 6" id="KW-0963">Cytoplasm</keyword>
<evidence type="ECO:0000256" key="5">
    <source>
        <dbReference type="ARBA" id="ARBA00022694"/>
    </source>
</evidence>
<dbReference type="Gene3D" id="3.40.50.150">
    <property type="entry name" value="Vaccinia Virus protein VP39"/>
    <property type="match status" value="1"/>
</dbReference>
<dbReference type="EMBL" id="JABURY010000010">
    <property type="protein sequence ID" value="MBC9130638.1"/>
    <property type="molecule type" value="Genomic_DNA"/>
</dbReference>
<dbReference type="Proteomes" id="UP000651208">
    <property type="component" value="Unassembled WGS sequence"/>
</dbReference>
<evidence type="ECO:0000256" key="1">
    <source>
        <dbReference type="ARBA" id="ARBA00022490"/>
    </source>
</evidence>
<keyword evidence="3 6" id="KW-0808">Transferase</keyword>